<dbReference type="Pfam" id="PF05247">
    <property type="entry name" value="FlhD"/>
    <property type="match status" value="1"/>
</dbReference>
<evidence type="ECO:0000256" key="3">
    <source>
        <dbReference type="ARBA" id="ARBA00023015"/>
    </source>
</evidence>
<dbReference type="HAMAP" id="MF_00725">
    <property type="entry name" value="FlhD"/>
    <property type="match status" value="1"/>
</dbReference>
<dbReference type="SUPFAM" id="SSF63592">
    <property type="entry name" value="Flagellar transcriptional activator FlhD"/>
    <property type="match status" value="1"/>
</dbReference>
<dbReference type="Proteomes" id="UP000185151">
    <property type="component" value="Unassembled WGS sequence"/>
</dbReference>
<evidence type="ECO:0000313" key="10">
    <source>
        <dbReference type="EMBL" id="SIO43508.1"/>
    </source>
</evidence>
<feature type="disulfide bond" description="Interchain" evidence="9">
    <location>
        <position position="65"/>
    </location>
</feature>
<keyword evidence="11" id="KW-1185">Reference proteome</keyword>
<dbReference type="InterPro" id="IPR036194">
    <property type="entry name" value="FlhD_sf"/>
</dbReference>
<comment type="domain">
    <text evidence="9">The C-terminal region contains a putative helix-turn-helix (HTH) motif, suggesting that this region may bind DNA.</text>
</comment>
<comment type="subcellular location">
    <subcellularLocation>
        <location evidence="9">Cytoplasm</location>
    </subcellularLocation>
</comment>
<dbReference type="OrthoDB" id="5298036at2"/>
<evidence type="ECO:0000256" key="6">
    <source>
        <dbReference type="ARBA" id="ARBA00023159"/>
    </source>
</evidence>
<keyword evidence="10" id="KW-0282">Flagellum</keyword>
<evidence type="ECO:0000256" key="5">
    <source>
        <dbReference type="ARBA" id="ARBA00023157"/>
    </source>
</evidence>
<keyword evidence="3 9" id="KW-0805">Transcription regulation</keyword>
<accession>A0A1N6JGH9</accession>
<evidence type="ECO:0000256" key="4">
    <source>
        <dbReference type="ARBA" id="ARBA00023125"/>
    </source>
</evidence>
<dbReference type="AlphaFoldDB" id="A0A1N6JGH9"/>
<name>A0A1N6JGH9_9BURK</name>
<dbReference type="GO" id="GO:0044780">
    <property type="term" value="P:bacterial-type flagellum assembly"/>
    <property type="evidence" value="ECO:0007669"/>
    <property type="project" value="InterPro"/>
</dbReference>
<organism evidence="10 11">
    <name type="scientific">Paraburkholderia phenazinium</name>
    <dbReference type="NCBI Taxonomy" id="60549"/>
    <lineage>
        <taxon>Bacteria</taxon>
        <taxon>Pseudomonadati</taxon>
        <taxon>Pseudomonadota</taxon>
        <taxon>Betaproteobacteria</taxon>
        <taxon>Burkholderiales</taxon>
        <taxon>Burkholderiaceae</taxon>
        <taxon>Paraburkholderia</taxon>
    </lineage>
</organism>
<evidence type="ECO:0000256" key="1">
    <source>
        <dbReference type="ARBA" id="ARBA00022490"/>
    </source>
</evidence>
<comment type="subunit">
    <text evidence="9">Homodimer; disulfide-linked. Forms a heterohexamer composed of two FlhC and four FlhD subunits. Each FlhC binds a FlhD dimer, forming a heterotrimer, and a hexamer assembles by dimerization of two heterotrimers.</text>
</comment>
<evidence type="ECO:0000256" key="8">
    <source>
        <dbReference type="ARBA" id="ARBA00025431"/>
    </source>
</evidence>
<dbReference type="GO" id="GO:0005737">
    <property type="term" value="C:cytoplasm"/>
    <property type="evidence" value="ECO:0007669"/>
    <property type="project" value="UniProtKB-SubCell"/>
</dbReference>
<comment type="similarity">
    <text evidence="9">Belongs to the FlhD family.</text>
</comment>
<evidence type="ECO:0000313" key="11">
    <source>
        <dbReference type="Proteomes" id="UP000185151"/>
    </source>
</evidence>
<dbReference type="Gene3D" id="1.10.4000.10">
    <property type="entry name" value="Flagellar transcriptional activator FlhD"/>
    <property type="match status" value="1"/>
</dbReference>
<evidence type="ECO:0000256" key="9">
    <source>
        <dbReference type="HAMAP-Rule" id="MF_00725"/>
    </source>
</evidence>
<keyword evidence="4 9" id="KW-0238">DNA-binding</keyword>
<dbReference type="GO" id="GO:0045893">
    <property type="term" value="P:positive regulation of DNA-templated transcription"/>
    <property type="evidence" value="ECO:0007669"/>
    <property type="project" value="InterPro"/>
</dbReference>
<protein>
    <recommendedName>
        <fullName evidence="9">Flagellar transcriptional regulator FlhD</fullName>
    </recommendedName>
</protein>
<sequence>MNDGETLGFIREVNLSYIMLAQRLLREDRLIGMFRLGLSAQSAELLATLTLAQVVKLAASDQLLCQSRLNDHTILNTLTQSGGHVDVTPAHTAILLASQKAEHFV</sequence>
<evidence type="ECO:0000256" key="2">
    <source>
        <dbReference type="ARBA" id="ARBA00022795"/>
    </source>
</evidence>
<keyword evidence="10" id="KW-0969">Cilium</keyword>
<dbReference type="NCBIfam" id="NF002783">
    <property type="entry name" value="PRK02909.1-1"/>
    <property type="match status" value="1"/>
</dbReference>
<gene>
    <name evidence="9" type="primary">flhD</name>
    <name evidence="10" type="ORF">SAMN05444165_3170</name>
</gene>
<comment type="function">
    <text evidence="8 9">Functions in complex with FlhC as a master transcriptional regulator that regulates transcription of several flagellar and non-flagellar operons by binding to their promoter region. Activates expression of class 2 flagellar genes, including fliA, which is a flagellum-specific sigma factor that turns on the class 3 genes. Also regulates genes whose products function in a variety of physiological pathways.</text>
</comment>
<dbReference type="InterPro" id="IPR023559">
    <property type="entry name" value="Flagellar_FlhD"/>
</dbReference>
<keyword evidence="1 9" id="KW-0963">Cytoplasm</keyword>
<evidence type="ECO:0000256" key="7">
    <source>
        <dbReference type="ARBA" id="ARBA00023163"/>
    </source>
</evidence>
<keyword evidence="10" id="KW-0966">Cell projection</keyword>
<keyword evidence="7 9" id="KW-0804">Transcription</keyword>
<keyword evidence="2 9" id="KW-1005">Bacterial flagellum biogenesis</keyword>
<dbReference type="GO" id="GO:0003677">
    <property type="term" value="F:DNA binding"/>
    <property type="evidence" value="ECO:0007669"/>
    <property type="project" value="UniProtKB-UniRule"/>
</dbReference>
<dbReference type="GO" id="GO:1902208">
    <property type="term" value="P:regulation of bacterial-type flagellum assembly"/>
    <property type="evidence" value="ECO:0007669"/>
    <property type="project" value="UniProtKB-UniRule"/>
</dbReference>
<keyword evidence="6 9" id="KW-0010">Activator</keyword>
<dbReference type="EMBL" id="FSRU01000001">
    <property type="protein sequence ID" value="SIO43508.1"/>
    <property type="molecule type" value="Genomic_DNA"/>
</dbReference>
<keyword evidence="5 9" id="KW-1015">Disulfide bond</keyword>
<proteinExistence type="inferred from homology"/>
<reference evidence="10 11" key="1">
    <citation type="submission" date="2016-11" db="EMBL/GenBank/DDBJ databases">
        <authorList>
            <person name="Jaros S."/>
            <person name="Januszkiewicz K."/>
            <person name="Wedrychowicz H."/>
        </authorList>
    </citation>
    <scope>NUCLEOTIDE SEQUENCE [LARGE SCALE GENOMIC DNA]</scope>
    <source>
        <strain evidence="10 11">GAS95</strain>
    </source>
</reference>